<accession>A0A4Q7YNW4</accession>
<proteinExistence type="predicted"/>
<name>A0A4Q7YNW4_9BACT</name>
<sequence length="92" mass="10274">MKLGLCASCNNLVSNYESILCKSCVARQKRAGRVCKRQGCSTRLSTLNRDSECYRHADDTRMRKVFASAVTRTKSTARTVSPKSKKKKLVSV</sequence>
<protein>
    <submittedName>
        <fullName evidence="2">Uncharacterized protein</fullName>
    </submittedName>
</protein>
<dbReference type="Proteomes" id="UP000292958">
    <property type="component" value="Unassembled WGS sequence"/>
</dbReference>
<feature type="compositionally biased region" description="Basic residues" evidence="1">
    <location>
        <begin position="83"/>
        <end position="92"/>
    </location>
</feature>
<gene>
    <name evidence="2" type="ORF">BDD14_0706</name>
</gene>
<reference evidence="2 3" key="1">
    <citation type="submission" date="2019-02" db="EMBL/GenBank/DDBJ databases">
        <title>Genomic Encyclopedia of Archaeal and Bacterial Type Strains, Phase II (KMG-II): from individual species to whole genera.</title>
        <authorList>
            <person name="Goeker M."/>
        </authorList>
    </citation>
    <scope>NUCLEOTIDE SEQUENCE [LARGE SCALE GENOMIC DNA]</scope>
    <source>
        <strain evidence="2 3">DSM 18101</strain>
    </source>
</reference>
<comment type="caution">
    <text evidence="2">The sequence shown here is derived from an EMBL/GenBank/DDBJ whole genome shotgun (WGS) entry which is preliminary data.</text>
</comment>
<evidence type="ECO:0000256" key="1">
    <source>
        <dbReference type="SAM" id="MobiDB-lite"/>
    </source>
</evidence>
<evidence type="ECO:0000313" key="3">
    <source>
        <dbReference type="Proteomes" id="UP000292958"/>
    </source>
</evidence>
<organism evidence="2 3">
    <name type="scientific">Edaphobacter modestus</name>
    <dbReference type="NCBI Taxonomy" id="388466"/>
    <lineage>
        <taxon>Bacteria</taxon>
        <taxon>Pseudomonadati</taxon>
        <taxon>Acidobacteriota</taxon>
        <taxon>Terriglobia</taxon>
        <taxon>Terriglobales</taxon>
        <taxon>Acidobacteriaceae</taxon>
        <taxon>Edaphobacter</taxon>
    </lineage>
</organism>
<evidence type="ECO:0000313" key="2">
    <source>
        <dbReference type="EMBL" id="RZU39337.1"/>
    </source>
</evidence>
<dbReference type="AlphaFoldDB" id="A0A4Q7YNW4"/>
<dbReference type="EMBL" id="SHKW01000001">
    <property type="protein sequence ID" value="RZU39337.1"/>
    <property type="molecule type" value="Genomic_DNA"/>
</dbReference>
<keyword evidence="3" id="KW-1185">Reference proteome</keyword>
<feature type="region of interest" description="Disordered" evidence="1">
    <location>
        <begin position="73"/>
        <end position="92"/>
    </location>
</feature>